<dbReference type="AlphaFoldDB" id="A0AAE0MKL4"/>
<keyword evidence="1" id="KW-0472">Membrane</keyword>
<organism evidence="2 3">
    <name type="scientific">Cercophora scortea</name>
    <dbReference type="NCBI Taxonomy" id="314031"/>
    <lineage>
        <taxon>Eukaryota</taxon>
        <taxon>Fungi</taxon>
        <taxon>Dikarya</taxon>
        <taxon>Ascomycota</taxon>
        <taxon>Pezizomycotina</taxon>
        <taxon>Sordariomycetes</taxon>
        <taxon>Sordariomycetidae</taxon>
        <taxon>Sordariales</taxon>
        <taxon>Lasiosphaeriaceae</taxon>
        <taxon>Cercophora</taxon>
    </lineage>
</organism>
<feature type="transmembrane region" description="Helical" evidence="1">
    <location>
        <begin position="78"/>
        <end position="99"/>
    </location>
</feature>
<proteinExistence type="predicted"/>
<keyword evidence="1" id="KW-1133">Transmembrane helix</keyword>
<reference evidence="2" key="1">
    <citation type="journal article" date="2023" name="Mol. Phylogenet. Evol.">
        <title>Genome-scale phylogeny and comparative genomics of the fungal order Sordariales.</title>
        <authorList>
            <person name="Hensen N."/>
            <person name="Bonometti L."/>
            <person name="Westerberg I."/>
            <person name="Brannstrom I.O."/>
            <person name="Guillou S."/>
            <person name="Cros-Aarteil S."/>
            <person name="Calhoun S."/>
            <person name="Haridas S."/>
            <person name="Kuo A."/>
            <person name="Mondo S."/>
            <person name="Pangilinan J."/>
            <person name="Riley R."/>
            <person name="LaButti K."/>
            <person name="Andreopoulos B."/>
            <person name="Lipzen A."/>
            <person name="Chen C."/>
            <person name="Yan M."/>
            <person name="Daum C."/>
            <person name="Ng V."/>
            <person name="Clum A."/>
            <person name="Steindorff A."/>
            <person name="Ohm R.A."/>
            <person name="Martin F."/>
            <person name="Silar P."/>
            <person name="Natvig D.O."/>
            <person name="Lalanne C."/>
            <person name="Gautier V."/>
            <person name="Ament-Velasquez S.L."/>
            <person name="Kruys A."/>
            <person name="Hutchinson M.I."/>
            <person name="Powell A.J."/>
            <person name="Barry K."/>
            <person name="Miller A.N."/>
            <person name="Grigoriev I.V."/>
            <person name="Debuchy R."/>
            <person name="Gladieux P."/>
            <person name="Hiltunen Thoren M."/>
            <person name="Johannesson H."/>
        </authorList>
    </citation>
    <scope>NUCLEOTIDE SEQUENCE</scope>
    <source>
        <strain evidence="2">SMH4131-1</strain>
    </source>
</reference>
<name>A0AAE0MKL4_9PEZI</name>
<accession>A0AAE0MKL4</accession>
<reference evidence="2" key="2">
    <citation type="submission" date="2023-06" db="EMBL/GenBank/DDBJ databases">
        <authorList>
            <consortium name="Lawrence Berkeley National Laboratory"/>
            <person name="Haridas S."/>
            <person name="Hensen N."/>
            <person name="Bonometti L."/>
            <person name="Westerberg I."/>
            <person name="Brannstrom I.O."/>
            <person name="Guillou S."/>
            <person name="Cros-Aarteil S."/>
            <person name="Calhoun S."/>
            <person name="Kuo A."/>
            <person name="Mondo S."/>
            <person name="Pangilinan J."/>
            <person name="Riley R."/>
            <person name="Labutti K."/>
            <person name="Andreopoulos B."/>
            <person name="Lipzen A."/>
            <person name="Chen C."/>
            <person name="Yanf M."/>
            <person name="Daum C."/>
            <person name="Ng V."/>
            <person name="Clum A."/>
            <person name="Steindorff A."/>
            <person name="Ohm R."/>
            <person name="Martin F."/>
            <person name="Silar P."/>
            <person name="Natvig D."/>
            <person name="Lalanne C."/>
            <person name="Gautier V."/>
            <person name="Ament-Velasquez S.L."/>
            <person name="Kruys A."/>
            <person name="Hutchinson M.I."/>
            <person name="Powell A.J."/>
            <person name="Barry K."/>
            <person name="Miller A.N."/>
            <person name="Grigoriev I.V."/>
            <person name="Debuchy R."/>
            <person name="Gladieux P."/>
            <person name="Thoren M.H."/>
            <person name="Johannesson H."/>
        </authorList>
    </citation>
    <scope>NUCLEOTIDE SEQUENCE</scope>
    <source>
        <strain evidence="2">SMH4131-1</strain>
    </source>
</reference>
<feature type="transmembrane region" description="Helical" evidence="1">
    <location>
        <begin position="45"/>
        <end position="72"/>
    </location>
</feature>
<dbReference type="Proteomes" id="UP001286456">
    <property type="component" value="Unassembled WGS sequence"/>
</dbReference>
<dbReference type="EMBL" id="JAUEPO010000001">
    <property type="protein sequence ID" value="KAK3336061.1"/>
    <property type="molecule type" value="Genomic_DNA"/>
</dbReference>
<evidence type="ECO:0000256" key="1">
    <source>
        <dbReference type="SAM" id="Phobius"/>
    </source>
</evidence>
<comment type="caution">
    <text evidence="2">The sequence shown here is derived from an EMBL/GenBank/DDBJ whole genome shotgun (WGS) entry which is preliminary data.</text>
</comment>
<keyword evidence="3" id="KW-1185">Reference proteome</keyword>
<keyword evidence="1" id="KW-0812">Transmembrane</keyword>
<evidence type="ECO:0000313" key="2">
    <source>
        <dbReference type="EMBL" id="KAK3336061.1"/>
    </source>
</evidence>
<sequence>MGTFAGWIPGWAMDDFSVHYITFLHCVPAIHFALVGGLGGSGSVWFGLACFCFCFAAFTCAGFGGVCFFLPVCFSSSFYVFFPNLCFMFYFNHPVLFLADIRVGD</sequence>
<evidence type="ECO:0000313" key="3">
    <source>
        <dbReference type="Proteomes" id="UP001286456"/>
    </source>
</evidence>
<feature type="transmembrane region" description="Helical" evidence="1">
    <location>
        <begin position="20"/>
        <end position="38"/>
    </location>
</feature>
<protein>
    <submittedName>
        <fullName evidence="2">Uncharacterized protein</fullName>
    </submittedName>
</protein>
<gene>
    <name evidence="2" type="ORF">B0T19DRAFT_408402</name>
</gene>